<feature type="compositionally biased region" description="Polar residues" evidence="1">
    <location>
        <begin position="277"/>
        <end position="295"/>
    </location>
</feature>
<name>A0A8H7XSM2_PSICU</name>
<gene>
    <name evidence="2" type="ORF">JR316_007448</name>
</gene>
<dbReference type="OrthoDB" id="2786563at2759"/>
<comment type="caution">
    <text evidence="2">The sequence shown here is derived from an EMBL/GenBank/DDBJ whole genome shotgun (WGS) entry which is preliminary data.</text>
</comment>
<proteinExistence type="predicted"/>
<dbReference type="EMBL" id="JAFIQS010000007">
    <property type="protein sequence ID" value="KAG5167110.1"/>
    <property type="molecule type" value="Genomic_DNA"/>
</dbReference>
<accession>A0A8H7XSM2</accession>
<protein>
    <submittedName>
        <fullName evidence="2">Uncharacterized protein</fullName>
    </submittedName>
</protein>
<evidence type="ECO:0000256" key="1">
    <source>
        <dbReference type="SAM" id="MobiDB-lite"/>
    </source>
</evidence>
<dbReference type="AlphaFoldDB" id="A0A8H7XSM2"/>
<sequence>MQSLDLVDFPEELIEGILSHCVIAAITQPSRPSWHQSGPSSTPSQAIRGRLAPLLVCRKFLRIATPLYYHTVHVLSSAQLHRLLLDALLPSPALALHIRRIVFAGIWAEGGEILRMCEGSIKFLDITLDSTQLSGASGPIRDLDAEEFCEGLKELTALTHIVIRKPNDVYITRPKPRYVLSEIAKAMNSWEHLEYANIAFRASDDSGTLLHGSVEAQSSRGAHIQHGPITALTQSLSTRPNLQTFCTLLPSVWNEVILRVSANPSLERIILGDGHSQNIRSSPFTNSRSSTPTWSSKDHYAGPVSVGLPPSWPHFEMATSGVMGTGLFMLQAKKHPRLTELIRAGTSITRPRAQTLDHSSPPLPIIKPHVQGPSTPTQAPVSIRRASYSSPTNAVISNRVPPIYPPALKVPVQISAIIHRDMAYTHNPMRPQLYYRIPVRHQLAQAAAKPLWLVQIKVPIRPSIE</sequence>
<organism evidence="2">
    <name type="scientific">Psilocybe cubensis</name>
    <name type="common">Psychedelic mushroom</name>
    <name type="synonym">Stropharia cubensis</name>
    <dbReference type="NCBI Taxonomy" id="181762"/>
    <lineage>
        <taxon>Eukaryota</taxon>
        <taxon>Fungi</taxon>
        <taxon>Dikarya</taxon>
        <taxon>Basidiomycota</taxon>
        <taxon>Agaricomycotina</taxon>
        <taxon>Agaricomycetes</taxon>
        <taxon>Agaricomycetidae</taxon>
        <taxon>Agaricales</taxon>
        <taxon>Agaricineae</taxon>
        <taxon>Strophariaceae</taxon>
        <taxon>Psilocybe</taxon>
    </lineage>
</organism>
<feature type="region of interest" description="Disordered" evidence="1">
    <location>
        <begin position="277"/>
        <end position="296"/>
    </location>
</feature>
<reference evidence="2" key="1">
    <citation type="submission" date="2021-02" db="EMBL/GenBank/DDBJ databases">
        <title>Psilocybe cubensis genome.</title>
        <authorList>
            <person name="Mckernan K.J."/>
            <person name="Crawford S."/>
            <person name="Trippe A."/>
            <person name="Kane L.T."/>
            <person name="Mclaughlin S."/>
        </authorList>
    </citation>
    <scope>NUCLEOTIDE SEQUENCE [LARGE SCALE GENOMIC DNA]</scope>
    <source>
        <strain evidence="2">MGC-MH-2018</strain>
    </source>
</reference>
<evidence type="ECO:0000313" key="2">
    <source>
        <dbReference type="EMBL" id="KAG5167110.1"/>
    </source>
</evidence>